<dbReference type="Gene3D" id="1.10.443.10">
    <property type="entry name" value="Intergrase catalytic core"/>
    <property type="match status" value="1"/>
</dbReference>
<dbReference type="Gene3D" id="1.10.150.130">
    <property type="match status" value="1"/>
</dbReference>
<evidence type="ECO:0000313" key="5">
    <source>
        <dbReference type="EMBL" id="KAA8880390.1"/>
    </source>
</evidence>
<evidence type="ECO:0000259" key="4">
    <source>
        <dbReference type="PROSITE" id="PS51898"/>
    </source>
</evidence>
<dbReference type="EMBL" id="VXLC01000035">
    <property type="protein sequence ID" value="KAA8880390.1"/>
    <property type="molecule type" value="Genomic_DNA"/>
</dbReference>
<evidence type="ECO:0000256" key="2">
    <source>
        <dbReference type="ARBA" id="ARBA00023125"/>
    </source>
</evidence>
<dbReference type="GO" id="GO:0006310">
    <property type="term" value="P:DNA recombination"/>
    <property type="evidence" value="ECO:0007669"/>
    <property type="project" value="UniProtKB-KW"/>
</dbReference>
<evidence type="ECO:0000256" key="1">
    <source>
        <dbReference type="ARBA" id="ARBA00008857"/>
    </source>
</evidence>
<dbReference type="InterPro" id="IPR002104">
    <property type="entry name" value="Integrase_catalytic"/>
</dbReference>
<evidence type="ECO:0000256" key="3">
    <source>
        <dbReference type="ARBA" id="ARBA00023172"/>
    </source>
</evidence>
<dbReference type="RefSeq" id="WP_150407714.1">
    <property type="nucleotide sequence ID" value="NZ_VXLC01000035.1"/>
</dbReference>
<dbReference type="AlphaFoldDB" id="A0A5N0DVK9"/>
<proteinExistence type="inferred from homology"/>
<feature type="domain" description="Tyr recombinase" evidence="4">
    <location>
        <begin position="188"/>
        <end position="385"/>
    </location>
</feature>
<comment type="similarity">
    <text evidence="1">Belongs to the 'phage' integrase family.</text>
</comment>
<accession>A0A5N0DVK9</accession>
<keyword evidence="2" id="KW-0238">DNA-binding</keyword>
<dbReference type="GO" id="GO:0015074">
    <property type="term" value="P:DNA integration"/>
    <property type="evidence" value="ECO:0007669"/>
    <property type="project" value="InterPro"/>
</dbReference>
<protein>
    <submittedName>
        <fullName evidence="5">Site-specific integrase</fullName>
    </submittedName>
</protein>
<dbReference type="Proteomes" id="UP000323876">
    <property type="component" value="Unassembled WGS sequence"/>
</dbReference>
<dbReference type="InterPro" id="IPR011010">
    <property type="entry name" value="DNA_brk_join_enz"/>
</dbReference>
<organism evidence="5 6">
    <name type="scientific">Nocardia colli</name>
    <dbReference type="NCBI Taxonomy" id="2545717"/>
    <lineage>
        <taxon>Bacteria</taxon>
        <taxon>Bacillati</taxon>
        <taxon>Actinomycetota</taxon>
        <taxon>Actinomycetes</taxon>
        <taxon>Mycobacteriales</taxon>
        <taxon>Nocardiaceae</taxon>
        <taxon>Nocardia</taxon>
    </lineage>
</organism>
<dbReference type="InterPro" id="IPR013762">
    <property type="entry name" value="Integrase-like_cat_sf"/>
</dbReference>
<dbReference type="PANTHER" id="PTHR30349">
    <property type="entry name" value="PHAGE INTEGRASE-RELATED"/>
    <property type="match status" value="1"/>
</dbReference>
<dbReference type="Pfam" id="PF00589">
    <property type="entry name" value="Phage_integrase"/>
    <property type="match status" value="1"/>
</dbReference>
<dbReference type="InterPro" id="IPR050090">
    <property type="entry name" value="Tyrosine_recombinase_XerCD"/>
</dbReference>
<reference evidence="5 6" key="1">
    <citation type="submission" date="2019-09" db="EMBL/GenBank/DDBJ databases">
        <authorList>
            <person name="Wang X."/>
        </authorList>
    </citation>
    <scope>NUCLEOTIDE SEQUENCE [LARGE SCALE GENOMIC DNA]</scope>
    <source>
        <strain evidence="5 6">CICC 11023</strain>
    </source>
</reference>
<evidence type="ECO:0000313" key="6">
    <source>
        <dbReference type="Proteomes" id="UP000323876"/>
    </source>
</evidence>
<dbReference type="GO" id="GO:0003677">
    <property type="term" value="F:DNA binding"/>
    <property type="evidence" value="ECO:0007669"/>
    <property type="project" value="UniProtKB-KW"/>
</dbReference>
<sequence length="432" mass="48358">MADAVQVPLGIKLSVDIEKLERRRSGKPFRARLRWTNPLTKQRESKSEVFETEDLAQAWIDRTQEFARRGLDPNRANVTLLDYGEANMSLALSGLEPKTTDPYLCGWRKRVKPTLGHLLVPTITNGIVDRAVVQWIEEDGCSKSTIKNTIAVLVRLMEQARRDGLITLNPARVHGWQALYKQIEDELHDPRALALPNWQALIELCDALVAASHENYRGWGNVVMFAACTAARIGEISGCRVRDIDTTTWIWTVRRQTTPGPGGLTDKGTKGNRARYVPIIEQIRPLVAELIARHPNNPDARLFTGPRGGRITTAGLRDGTHWDQVVARLGYEHLVRHTLRHTGLTWYADAGVPLHRLQQIAGHADSRVTERYIRPDHTNLTEDGHLLSKHLCNGDVGLTEPTNTVPVVPQDIPVAESALPANVLPFRRRSAN</sequence>
<dbReference type="OrthoDB" id="1822491at2"/>
<gene>
    <name evidence="5" type="ORF">F3087_41705</name>
</gene>
<dbReference type="InterPro" id="IPR010998">
    <property type="entry name" value="Integrase_recombinase_N"/>
</dbReference>
<dbReference type="CDD" id="cd00796">
    <property type="entry name" value="INT_Rci_Hp1_C"/>
    <property type="match status" value="1"/>
</dbReference>
<dbReference type="SUPFAM" id="SSF56349">
    <property type="entry name" value="DNA breaking-rejoining enzymes"/>
    <property type="match status" value="1"/>
</dbReference>
<keyword evidence="3" id="KW-0233">DNA recombination</keyword>
<comment type="caution">
    <text evidence="5">The sequence shown here is derived from an EMBL/GenBank/DDBJ whole genome shotgun (WGS) entry which is preliminary data.</text>
</comment>
<keyword evidence="6" id="KW-1185">Reference proteome</keyword>
<dbReference type="PANTHER" id="PTHR30349:SF64">
    <property type="entry name" value="PROPHAGE INTEGRASE INTD-RELATED"/>
    <property type="match status" value="1"/>
</dbReference>
<name>A0A5N0DVK9_9NOCA</name>
<dbReference type="PROSITE" id="PS51898">
    <property type="entry name" value="TYR_RECOMBINASE"/>
    <property type="match status" value="1"/>
</dbReference>